<proteinExistence type="predicted"/>
<feature type="compositionally biased region" description="Polar residues" evidence="1">
    <location>
        <begin position="136"/>
        <end position="149"/>
    </location>
</feature>
<feature type="region of interest" description="Disordered" evidence="1">
    <location>
        <begin position="36"/>
        <end position="149"/>
    </location>
</feature>
<feature type="compositionally biased region" description="Low complexity" evidence="1">
    <location>
        <begin position="385"/>
        <end position="397"/>
    </location>
</feature>
<feature type="transmembrane region" description="Helical" evidence="2">
    <location>
        <begin position="931"/>
        <end position="950"/>
    </location>
</feature>
<feature type="transmembrane region" description="Helical" evidence="2">
    <location>
        <begin position="772"/>
        <end position="793"/>
    </location>
</feature>
<feature type="compositionally biased region" description="Low complexity" evidence="1">
    <location>
        <begin position="274"/>
        <end position="283"/>
    </location>
</feature>
<feature type="region of interest" description="Disordered" evidence="1">
    <location>
        <begin position="215"/>
        <end position="315"/>
    </location>
</feature>
<feature type="transmembrane region" description="Helical" evidence="2">
    <location>
        <begin position="813"/>
        <end position="839"/>
    </location>
</feature>
<feature type="region of interest" description="Disordered" evidence="1">
    <location>
        <begin position="1024"/>
        <end position="1043"/>
    </location>
</feature>
<evidence type="ECO:0000256" key="1">
    <source>
        <dbReference type="SAM" id="MobiDB-lite"/>
    </source>
</evidence>
<name>A0A0N0P838_LEPSE</name>
<keyword evidence="4" id="KW-1185">Reference proteome</keyword>
<dbReference type="AlphaFoldDB" id="A0A0N0P838"/>
<organism evidence="3 4">
    <name type="scientific">Leptomonas seymouri</name>
    <dbReference type="NCBI Taxonomy" id="5684"/>
    <lineage>
        <taxon>Eukaryota</taxon>
        <taxon>Discoba</taxon>
        <taxon>Euglenozoa</taxon>
        <taxon>Kinetoplastea</taxon>
        <taxon>Metakinetoplastina</taxon>
        <taxon>Trypanosomatida</taxon>
        <taxon>Trypanosomatidae</taxon>
        <taxon>Leishmaniinae</taxon>
        <taxon>Leptomonas</taxon>
    </lineage>
</organism>
<feature type="region of interest" description="Disordered" evidence="1">
    <location>
        <begin position="347"/>
        <end position="444"/>
    </location>
</feature>
<comment type="caution">
    <text evidence="3">The sequence shown here is derived from an EMBL/GenBank/DDBJ whole genome shotgun (WGS) entry which is preliminary data.</text>
</comment>
<dbReference type="VEuPathDB" id="TriTrypDB:Lsey_0022_0170"/>
<dbReference type="OrthoDB" id="249280at2759"/>
<keyword evidence="2" id="KW-0812">Transmembrane</keyword>
<accession>A0A0N0P838</accession>
<keyword evidence="2" id="KW-1133">Transmembrane helix</keyword>
<keyword evidence="2" id="KW-0472">Membrane</keyword>
<dbReference type="Proteomes" id="UP000038009">
    <property type="component" value="Unassembled WGS sequence"/>
</dbReference>
<feature type="transmembrane region" description="Helical" evidence="2">
    <location>
        <begin position="739"/>
        <end position="760"/>
    </location>
</feature>
<dbReference type="OMA" id="GWALYLI"/>
<dbReference type="EMBL" id="LJSK01000022">
    <property type="protein sequence ID" value="KPI89496.1"/>
    <property type="molecule type" value="Genomic_DNA"/>
</dbReference>
<evidence type="ECO:0008006" key="5">
    <source>
        <dbReference type="Google" id="ProtNLM"/>
    </source>
</evidence>
<feature type="compositionally biased region" description="Polar residues" evidence="1">
    <location>
        <begin position="216"/>
        <end position="233"/>
    </location>
</feature>
<evidence type="ECO:0000256" key="2">
    <source>
        <dbReference type="SAM" id="Phobius"/>
    </source>
</evidence>
<evidence type="ECO:0000313" key="4">
    <source>
        <dbReference type="Proteomes" id="UP000038009"/>
    </source>
</evidence>
<feature type="transmembrane region" description="Helical" evidence="2">
    <location>
        <begin position="971"/>
        <end position="993"/>
    </location>
</feature>
<feature type="transmembrane region" description="Helical" evidence="2">
    <location>
        <begin position="653"/>
        <end position="679"/>
    </location>
</feature>
<reference evidence="3 4" key="1">
    <citation type="journal article" date="2015" name="PLoS Pathog.">
        <title>Leptomonas seymouri: Adaptations to the Dixenous Life Cycle Analyzed by Genome Sequencing, Transcriptome Profiling and Co-infection with Leishmania donovani.</title>
        <authorList>
            <person name="Kraeva N."/>
            <person name="Butenko A."/>
            <person name="Hlavacova J."/>
            <person name="Kostygov A."/>
            <person name="Myskova J."/>
            <person name="Grybchuk D."/>
            <person name="Lestinova T."/>
            <person name="Votypka J."/>
            <person name="Volf P."/>
            <person name="Opperdoes F."/>
            <person name="Flegontov P."/>
            <person name="Lukes J."/>
            <person name="Yurchenko V."/>
        </authorList>
    </citation>
    <scope>NUCLEOTIDE SEQUENCE [LARGE SCALE GENOMIC DNA]</scope>
    <source>
        <strain evidence="3 4">ATCC 30220</strain>
    </source>
</reference>
<feature type="compositionally biased region" description="Polar residues" evidence="1">
    <location>
        <begin position="1029"/>
        <end position="1043"/>
    </location>
</feature>
<protein>
    <recommendedName>
        <fullName evidence="5">Transmembrane protein</fullName>
    </recommendedName>
</protein>
<sequence length="1043" mass="113177">MSVAYASSFHSSSECSTTHISRHNLDADELDTISHSTTSARVRASVPSDETRMTPLDSDAFASPTTRPPTGVLASITPTPTTARGGRRLNNLRPPNISVILPSSPSNSSTSKRGSSVGAALPRQHGAQPSPHGLTPANNPGTVHHQNIGSNQSASKYRSLLSGRHVAVTPVKVTTAMAPSAGTSAGAPHAAPHSAVASAPAAAILSPWGRAASLPTVPTTRGSGSGWMQQSSKGAATATTGDTARSLPPLPPLRPPSSYFIAGSKSGSRHASRRNGSSGAASNTSQGWRQTPQSSIEAVPQSQTPVTVKVEDPDGDSGWWAAARRYVAGKGDQASMYLERLVNPGAAGAATRNTRRAAVEARSRRASQSFQALPRDPSHDNINESGRASRAASVSSGLDGAFNADRRTPSSHLPVSPVRSGANRSPYEPFSRAPPQDSGVNNDGMPLDVILIDRAHETLAWNNPSVQAPEVRVVSRDAVNDSFNNVGDVSGSDADGVEMEPDTYVVDLLSALRGYLSHPTEPFGHLVAAALASRSAEAPVRGFEIAAAEHNPFLVRMIVDSGTLEVQDEEAQRNVQDTVDELIPAEEGGLSPGIYEYLSSFFKMPFVRLSHKQYALLKRSGFEYIKLMFDHQHVLPDEPFHSILINESYAMHIFNFVFMVVQLLSIIFCTVTIAVVLTVWMKLDNNKLQSYGFYTLIVFGGGWALYLIFIIYAVHSRQEEQRYEPQAKGSDRLAMPSPYVAVVPVIPLFDIMCLLTYGMAVKKKRMILGHNIVASSRLSGAFYAVWFAFPQLITQSYFNNIELSIDAQYRHHWAYTMLIVAVIAQWGIALFGYVGFLFMHDSIDGFGFSCFNKVGVQHQLERYSAAAHTLHYLTAYLLETNVYLIAANTINRPISAPCDSYWNVVLALSAFSVFYMLLIFLVIILTDVSAVRISFTSIALLAVQVALCVCSERLQQAECGVYRHSFFRGAFVFGYLSWGAYFFEFLLWLAMMLQCCILCNHKQSLSLQAWCPCGFRDECFAKPRKAGKSSATKDSSSQAAAEE</sequence>
<feature type="compositionally biased region" description="Polar residues" evidence="1">
    <location>
        <begin position="284"/>
        <end position="306"/>
    </location>
</feature>
<feature type="transmembrane region" description="Helical" evidence="2">
    <location>
        <begin position="691"/>
        <end position="714"/>
    </location>
</feature>
<feature type="compositionally biased region" description="Low complexity" evidence="1">
    <location>
        <begin position="94"/>
        <end position="118"/>
    </location>
</feature>
<gene>
    <name evidence="3" type="ORF">ABL78_1372</name>
</gene>
<feature type="compositionally biased region" description="Low complexity" evidence="1">
    <location>
        <begin position="234"/>
        <end position="247"/>
    </location>
</feature>
<evidence type="ECO:0000313" key="3">
    <source>
        <dbReference type="EMBL" id="KPI89496.1"/>
    </source>
</evidence>
<feature type="transmembrane region" description="Helical" evidence="2">
    <location>
        <begin position="901"/>
        <end position="925"/>
    </location>
</feature>